<gene>
    <name evidence="6" type="ORF">C8D86_12815</name>
</gene>
<dbReference type="GO" id="GO:1990103">
    <property type="term" value="C:DnaA-HU complex"/>
    <property type="evidence" value="ECO:0007669"/>
    <property type="project" value="UniProtKB-ARBA"/>
</dbReference>
<name>A0A370G5J1_9COXI</name>
<reference evidence="6 7" key="1">
    <citation type="submission" date="2018-07" db="EMBL/GenBank/DDBJ databases">
        <title>Genomic Encyclopedia of Type Strains, Phase IV (KMG-IV): sequencing the most valuable type-strain genomes for metagenomic binning, comparative biology and taxonomic classification.</title>
        <authorList>
            <person name="Goeker M."/>
        </authorList>
    </citation>
    <scope>NUCLEOTIDE SEQUENCE [LARGE SCALE GENOMIC DNA]</scope>
    <source>
        <strain evidence="6 7">DSM 16500</strain>
    </source>
</reference>
<dbReference type="InterPro" id="IPR010992">
    <property type="entry name" value="IHF-like_DNA-bd_dom_sf"/>
</dbReference>
<evidence type="ECO:0000256" key="3">
    <source>
        <dbReference type="ARBA" id="ARBA00023067"/>
    </source>
</evidence>
<dbReference type="SMART" id="SM00411">
    <property type="entry name" value="BHL"/>
    <property type="match status" value="1"/>
</dbReference>
<dbReference type="Pfam" id="PF00216">
    <property type="entry name" value="Bac_DNA_binding"/>
    <property type="match status" value="1"/>
</dbReference>
<evidence type="ECO:0000256" key="1">
    <source>
        <dbReference type="ARBA" id="ARBA00003819"/>
    </source>
</evidence>
<keyword evidence="3" id="KW-0226">DNA condensation</keyword>
<dbReference type="EMBL" id="QQAX01000028">
    <property type="protein sequence ID" value="RDI39088.1"/>
    <property type="molecule type" value="Genomic_DNA"/>
</dbReference>
<evidence type="ECO:0000256" key="4">
    <source>
        <dbReference type="ARBA" id="ARBA00023125"/>
    </source>
</evidence>
<comment type="function">
    <text evidence="1">Histone-like DNA-binding protein which is capable of wrapping DNA to stabilize it, and thus to prevent its denaturation under extreme environmental conditions.</text>
</comment>
<dbReference type="Gene3D" id="4.10.520.10">
    <property type="entry name" value="IHF-like DNA-binding proteins"/>
    <property type="match status" value="1"/>
</dbReference>
<protein>
    <submittedName>
        <fullName evidence="6">Nucleoid protein HU beta subunit</fullName>
    </submittedName>
</protein>
<dbReference type="GO" id="GO:0003677">
    <property type="term" value="F:DNA binding"/>
    <property type="evidence" value="ECO:0007669"/>
    <property type="project" value="UniProtKB-KW"/>
</dbReference>
<dbReference type="GO" id="GO:0005829">
    <property type="term" value="C:cytosol"/>
    <property type="evidence" value="ECO:0007669"/>
    <property type="project" value="TreeGrafter"/>
</dbReference>
<dbReference type="InterPro" id="IPR000119">
    <property type="entry name" value="Hist_DNA-bd"/>
</dbReference>
<dbReference type="PANTHER" id="PTHR33175:SF3">
    <property type="entry name" value="DNA-BINDING PROTEIN HU-BETA"/>
    <property type="match status" value="1"/>
</dbReference>
<dbReference type="Proteomes" id="UP000254720">
    <property type="component" value="Unassembled WGS sequence"/>
</dbReference>
<dbReference type="GO" id="GO:0042802">
    <property type="term" value="F:identical protein binding"/>
    <property type="evidence" value="ECO:0007669"/>
    <property type="project" value="UniProtKB-ARBA"/>
</dbReference>
<dbReference type="SUPFAM" id="SSF47729">
    <property type="entry name" value="IHF-like DNA-binding proteins"/>
    <property type="match status" value="1"/>
</dbReference>
<evidence type="ECO:0000313" key="7">
    <source>
        <dbReference type="Proteomes" id="UP000254720"/>
    </source>
</evidence>
<evidence type="ECO:0000313" key="6">
    <source>
        <dbReference type="EMBL" id="RDI39088.1"/>
    </source>
</evidence>
<dbReference type="GO" id="GO:0006351">
    <property type="term" value="P:DNA-templated transcription"/>
    <property type="evidence" value="ECO:0007669"/>
    <property type="project" value="UniProtKB-ARBA"/>
</dbReference>
<organism evidence="6 7">
    <name type="scientific">Aquicella lusitana</name>
    <dbReference type="NCBI Taxonomy" id="254246"/>
    <lineage>
        <taxon>Bacteria</taxon>
        <taxon>Pseudomonadati</taxon>
        <taxon>Pseudomonadota</taxon>
        <taxon>Gammaproteobacteria</taxon>
        <taxon>Legionellales</taxon>
        <taxon>Coxiellaceae</taxon>
        <taxon>Aquicella</taxon>
    </lineage>
</organism>
<dbReference type="GO" id="GO:0030261">
    <property type="term" value="P:chromosome condensation"/>
    <property type="evidence" value="ECO:0007669"/>
    <property type="project" value="UniProtKB-KW"/>
</dbReference>
<dbReference type="GO" id="GO:0030527">
    <property type="term" value="F:structural constituent of chromatin"/>
    <property type="evidence" value="ECO:0007669"/>
    <property type="project" value="InterPro"/>
</dbReference>
<evidence type="ECO:0000256" key="2">
    <source>
        <dbReference type="ARBA" id="ARBA00010529"/>
    </source>
</evidence>
<dbReference type="CDD" id="cd13831">
    <property type="entry name" value="HU"/>
    <property type="match status" value="1"/>
</dbReference>
<dbReference type="OrthoDB" id="9799835at2"/>
<comment type="similarity">
    <text evidence="2 5">Belongs to the bacterial histone-like protein family.</text>
</comment>
<sequence length="95" mass="10110">MNRAELIDLIAEKAELTKSSASRALDALLEGVTISLQKGDPVVIVNFGTFTVKQRAAREGRNPSTGEKIKINAAKVVGFKAGKALKEAVKEDAKS</sequence>
<dbReference type="GO" id="GO:0006270">
    <property type="term" value="P:DNA replication initiation"/>
    <property type="evidence" value="ECO:0007669"/>
    <property type="project" value="UniProtKB-ARBA"/>
</dbReference>
<dbReference type="GO" id="GO:1990178">
    <property type="term" value="C:HU-DNA complex"/>
    <property type="evidence" value="ECO:0007669"/>
    <property type="project" value="UniProtKB-ARBA"/>
</dbReference>
<dbReference type="RefSeq" id="WP_114835246.1">
    <property type="nucleotide sequence ID" value="NZ_LR699114.1"/>
</dbReference>
<evidence type="ECO:0000256" key="5">
    <source>
        <dbReference type="RuleBase" id="RU003939"/>
    </source>
</evidence>
<dbReference type="FunFam" id="4.10.520.10:FF:000001">
    <property type="entry name" value="DNA-binding protein HU"/>
    <property type="match status" value="1"/>
</dbReference>
<keyword evidence="7" id="KW-1185">Reference proteome</keyword>
<dbReference type="PRINTS" id="PR01727">
    <property type="entry name" value="DNABINDINGHU"/>
</dbReference>
<accession>A0A370G5J1</accession>
<dbReference type="PANTHER" id="PTHR33175">
    <property type="entry name" value="DNA-BINDING PROTEIN HU"/>
    <property type="match status" value="1"/>
</dbReference>
<dbReference type="AlphaFoldDB" id="A0A370G5J1"/>
<proteinExistence type="inferred from homology"/>
<comment type="caution">
    <text evidence="6">The sequence shown here is derived from an EMBL/GenBank/DDBJ whole genome shotgun (WGS) entry which is preliminary data.</text>
</comment>
<keyword evidence="4" id="KW-0238">DNA-binding</keyword>